<accession>A0A672S6G5</accession>
<evidence type="ECO:0000256" key="3">
    <source>
        <dbReference type="ARBA" id="ARBA00022514"/>
    </source>
</evidence>
<dbReference type="AlphaFoldDB" id="A0A672S6G5"/>
<dbReference type="GO" id="GO:0006955">
    <property type="term" value="P:immune response"/>
    <property type="evidence" value="ECO:0007669"/>
    <property type="project" value="InterPro"/>
</dbReference>
<dbReference type="Proteomes" id="UP000472262">
    <property type="component" value="Unassembled WGS sequence"/>
</dbReference>
<name>A0A672S6G5_SINGR</name>
<comment type="subcellular location">
    <subcellularLocation>
        <location evidence="1">Secreted</location>
    </subcellularLocation>
</comment>
<dbReference type="InterPro" id="IPR003443">
    <property type="entry name" value="IL-15/IL-21_fam"/>
</dbReference>
<evidence type="ECO:0000256" key="5">
    <source>
        <dbReference type="ARBA" id="ARBA00022729"/>
    </source>
</evidence>
<evidence type="ECO:0000256" key="1">
    <source>
        <dbReference type="ARBA" id="ARBA00004613"/>
    </source>
</evidence>
<dbReference type="PANTHER" id="PTHR14356:SF2">
    <property type="entry name" value="INTERLEUKIN-21"/>
    <property type="match status" value="1"/>
</dbReference>
<dbReference type="GO" id="GO:0005126">
    <property type="term" value="F:cytokine receptor binding"/>
    <property type="evidence" value="ECO:0007669"/>
    <property type="project" value="InterPro"/>
</dbReference>
<comment type="similarity">
    <text evidence="2">Belongs to the IL-15/IL-21 family.</text>
</comment>
<dbReference type="InterPro" id="IPR009079">
    <property type="entry name" value="4_helix_cytokine-like_core"/>
</dbReference>
<dbReference type="Gene3D" id="1.20.1250.70">
    <property type="entry name" value="Interleukin-15/Interleukin-21"/>
    <property type="match status" value="1"/>
</dbReference>
<evidence type="ECO:0000256" key="2">
    <source>
        <dbReference type="ARBA" id="ARBA00006050"/>
    </source>
</evidence>
<keyword evidence="4" id="KW-0964">Secreted</keyword>
<evidence type="ECO:0000256" key="9">
    <source>
        <dbReference type="SAM" id="MobiDB-lite"/>
    </source>
</evidence>
<dbReference type="OMA" id="YKQKCPR"/>
<feature type="signal peptide" evidence="10">
    <location>
        <begin position="1"/>
        <end position="29"/>
    </location>
</feature>
<dbReference type="GO" id="GO:0005615">
    <property type="term" value="C:extracellular space"/>
    <property type="evidence" value="ECO:0007669"/>
    <property type="project" value="UniProtKB-KW"/>
</dbReference>
<feature type="chain" id="PRO_5025579975" description="Interleukin-21" evidence="10">
    <location>
        <begin position="30"/>
        <end position="173"/>
    </location>
</feature>
<keyword evidence="6" id="KW-1015">Disulfide bond</keyword>
<feature type="region of interest" description="Disordered" evidence="9">
    <location>
        <begin position="148"/>
        <end position="173"/>
    </location>
</feature>
<reference evidence="11" key="1">
    <citation type="submission" date="2025-08" db="UniProtKB">
        <authorList>
            <consortium name="Ensembl"/>
        </authorList>
    </citation>
    <scope>IDENTIFICATION</scope>
</reference>
<evidence type="ECO:0000256" key="10">
    <source>
        <dbReference type="SAM" id="SignalP"/>
    </source>
</evidence>
<evidence type="ECO:0000313" key="11">
    <source>
        <dbReference type="Ensembl" id="ENSSGRP00000097217.1"/>
    </source>
</evidence>
<keyword evidence="3" id="KW-0202">Cytokine</keyword>
<evidence type="ECO:0000256" key="8">
    <source>
        <dbReference type="ARBA" id="ARBA00045924"/>
    </source>
</evidence>
<protein>
    <recommendedName>
        <fullName evidence="7">Interleukin-21</fullName>
    </recommendedName>
</protein>
<dbReference type="InParanoid" id="A0A672S6G5"/>
<dbReference type="SUPFAM" id="SSF47266">
    <property type="entry name" value="4-helical cytokines"/>
    <property type="match status" value="1"/>
</dbReference>
<dbReference type="PANTHER" id="PTHR14356">
    <property type="entry name" value="INTERLEUKIN-15-RELATED"/>
    <property type="match status" value="1"/>
</dbReference>
<reference evidence="11" key="2">
    <citation type="submission" date="2025-09" db="UniProtKB">
        <authorList>
            <consortium name="Ensembl"/>
        </authorList>
    </citation>
    <scope>IDENTIFICATION</scope>
</reference>
<proteinExistence type="inferred from homology"/>
<dbReference type="GO" id="GO:0005125">
    <property type="term" value="F:cytokine activity"/>
    <property type="evidence" value="ECO:0007669"/>
    <property type="project" value="UniProtKB-KW"/>
</dbReference>
<comment type="function">
    <text evidence="8">Cytokine with immunoregulatory activity. May promote the transition between innate and adaptive immunity. Induces the production of IgG(1) and IgG(3) in B-cells. Implicated in the generation and maintenance of T follicular helper (Tfh) cells and the formation of germinal-centers. Together with IL6, control the early generation of Tfh cells and are critical for an effective antibody response to acute viral infection. May play a role in proliferation and maturation of natural killer (NK) cells in synergy with IL15. May regulate proliferation of mature B- and T-cells in response to activating stimuli. In synergy with IL15 and IL18 stimulates interferon gamma production in T-cells and NK cells. During T-cell mediated immune response may inhibit dendritic cells (DC) activation and maturation.</text>
</comment>
<keyword evidence="5 10" id="KW-0732">Signal</keyword>
<evidence type="ECO:0000256" key="6">
    <source>
        <dbReference type="ARBA" id="ARBA00023157"/>
    </source>
</evidence>
<organism evidence="11 12">
    <name type="scientific">Sinocyclocheilus grahami</name>
    <name type="common">Dianchi golden-line fish</name>
    <name type="synonym">Barbus grahami</name>
    <dbReference type="NCBI Taxonomy" id="75366"/>
    <lineage>
        <taxon>Eukaryota</taxon>
        <taxon>Metazoa</taxon>
        <taxon>Chordata</taxon>
        <taxon>Craniata</taxon>
        <taxon>Vertebrata</taxon>
        <taxon>Euteleostomi</taxon>
        <taxon>Actinopterygii</taxon>
        <taxon>Neopterygii</taxon>
        <taxon>Teleostei</taxon>
        <taxon>Ostariophysi</taxon>
        <taxon>Cypriniformes</taxon>
        <taxon>Cyprinidae</taxon>
        <taxon>Cyprininae</taxon>
        <taxon>Sinocyclocheilus</taxon>
    </lineage>
</organism>
<dbReference type="Ensembl" id="ENSSGRT00000103427.1">
    <property type="protein sequence ID" value="ENSSGRP00000097217.1"/>
    <property type="gene ID" value="ENSSGRG00000048525.1"/>
</dbReference>
<feature type="compositionally biased region" description="Basic residues" evidence="9">
    <location>
        <begin position="149"/>
        <end position="173"/>
    </location>
</feature>
<evidence type="ECO:0000313" key="12">
    <source>
        <dbReference type="Proteomes" id="UP000472262"/>
    </source>
</evidence>
<evidence type="ECO:0000256" key="4">
    <source>
        <dbReference type="ARBA" id="ARBA00022525"/>
    </source>
</evidence>
<sequence>MRTELLHYSMHFTSLFLYLLIMLTRQIKCQSICSKESVKMVKRITTELSKVKNDSMLYTPTLSDYEQNCSRSTLTCFAMEVNVLFVEIQSVAKFQFRHLPKILKLLTYKLQDKMKPCPGCELYREERAETFLATLQNVLHRMNAEKSCATKKNKRHLEEKRRRRRRRKKPLKT</sequence>
<evidence type="ECO:0000256" key="7">
    <source>
        <dbReference type="ARBA" id="ARBA00039957"/>
    </source>
</evidence>
<keyword evidence="12" id="KW-1185">Reference proteome</keyword>